<evidence type="ECO:0000313" key="2">
    <source>
        <dbReference type="Proteomes" id="UP000509429"/>
    </source>
</evidence>
<dbReference type="EMBL" id="CP054490">
    <property type="protein sequence ID" value="QKQ24800.1"/>
    <property type="molecule type" value="Genomic_DNA"/>
</dbReference>
<dbReference type="Gene3D" id="3.30.920.30">
    <property type="entry name" value="Hypothetical protein"/>
    <property type="match status" value="1"/>
</dbReference>
<proteinExistence type="predicted"/>
<organism evidence="1 2">
    <name type="scientific">Candidatus Ruthia endofausta</name>
    <dbReference type="NCBI Taxonomy" id="2738852"/>
    <lineage>
        <taxon>Bacteria</taxon>
        <taxon>Pseudomonadati</taxon>
        <taxon>Pseudomonadota</taxon>
        <taxon>Gammaproteobacteria</taxon>
        <taxon>Candidatus Pseudothioglobaceae</taxon>
        <taxon>Candidatus Ruthturnera</taxon>
    </lineage>
</organism>
<dbReference type="InterPro" id="IPR038570">
    <property type="entry name" value="HicA_sf"/>
</dbReference>
<keyword evidence="2" id="KW-1185">Reference proteome</keyword>
<protein>
    <submittedName>
        <fullName evidence="1">Type II toxin-antitoxin system HicA family toxin</fullName>
    </submittedName>
</protein>
<name>A0A6N0HRD6_9GAMM</name>
<evidence type="ECO:0000313" key="1">
    <source>
        <dbReference type="EMBL" id="QKQ24800.1"/>
    </source>
</evidence>
<gene>
    <name evidence="1" type="ORF">HUE58_04435</name>
</gene>
<dbReference type="KEGG" id="reo:HUE58_04435"/>
<dbReference type="SUPFAM" id="SSF54786">
    <property type="entry name" value="YcfA/nrd intein domain"/>
    <property type="match status" value="1"/>
</dbReference>
<dbReference type="Proteomes" id="UP000509429">
    <property type="component" value="Chromosome"/>
</dbReference>
<reference evidence="1 2" key="1">
    <citation type="submission" date="2020-05" db="EMBL/GenBank/DDBJ databases">
        <title>Horizontal transmission and recombination maintain forever young bacterial symbiont genomes.</title>
        <authorList>
            <person name="Russell S.L."/>
            <person name="Pepper-Tunick E."/>
            <person name="Svedberg J."/>
            <person name="Byrne A."/>
            <person name="Ruelas Castillo J."/>
            <person name="Vollmers C."/>
            <person name="Beinart R.A."/>
            <person name="Corbett-Detig R."/>
        </authorList>
    </citation>
    <scope>NUCLEOTIDE SEQUENCE [LARGE SCALE GENOMIC DNA]</scope>
    <source>
        <strain evidence="1">JDF_Ridge</strain>
    </source>
</reference>
<dbReference type="AlphaFoldDB" id="A0A6N0HRD6"/>
<accession>A0A6N0HRD6</accession>
<sequence>MLQQLQNKPKNINFDLLKKLLLQNGYECINSSDSHFVFRKDNAPSITIPFKRPIKVIYVKKVLAILENEK</sequence>